<organism evidence="4 5">
    <name type="scientific">Pestalotiopsis fici (strain W106-1 / CGMCC3.15140)</name>
    <dbReference type="NCBI Taxonomy" id="1229662"/>
    <lineage>
        <taxon>Eukaryota</taxon>
        <taxon>Fungi</taxon>
        <taxon>Dikarya</taxon>
        <taxon>Ascomycota</taxon>
        <taxon>Pezizomycotina</taxon>
        <taxon>Sordariomycetes</taxon>
        <taxon>Xylariomycetidae</taxon>
        <taxon>Amphisphaeriales</taxon>
        <taxon>Sporocadaceae</taxon>
        <taxon>Pestalotiopsis</taxon>
    </lineage>
</organism>
<gene>
    <name evidence="4" type="ORF">PFICI_12122</name>
</gene>
<dbReference type="AlphaFoldDB" id="W3WSB3"/>
<dbReference type="GO" id="GO:0005509">
    <property type="term" value="F:calcium ion binding"/>
    <property type="evidence" value="ECO:0007669"/>
    <property type="project" value="TreeGrafter"/>
</dbReference>
<dbReference type="InterPro" id="IPR011057">
    <property type="entry name" value="Mss4-like_sf"/>
</dbReference>
<dbReference type="Proteomes" id="UP000030651">
    <property type="component" value="Unassembled WGS sequence"/>
</dbReference>
<evidence type="ECO:0000313" key="4">
    <source>
        <dbReference type="EMBL" id="ETS76735.1"/>
    </source>
</evidence>
<evidence type="ECO:0000256" key="2">
    <source>
        <dbReference type="PROSITE-ProRule" id="PRU01133"/>
    </source>
</evidence>
<sequence length="177" mass="19581">MIIFKDIVTGSELISDSYDLKEIDGILYEADCAMISVGGETFDTGANASAEEAEEGVEDGVSKVNNIIHSFQLQEMPMDKNGYKAHVKTFIKTVKAHIEADTTKDAETKAAELEAFKSKGQAFILKVLKNIGDYEFYIGEAGPSDNDDQHVALLNYREDGVTPYFTFWKHALKGEKV</sequence>
<dbReference type="STRING" id="1229662.W3WSB3"/>
<dbReference type="HOGENOM" id="CLU_095877_0_1_1"/>
<dbReference type="InterPro" id="IPR011323">
    <property type="entry name" value="Mss4/transl-control_tumour"/>
</dbReference>
<name>W3WSB3_PESFW</name>
<dbReference type="PROSITE" id="PS51797">
    <property type="entry name" value="TCTP_3"/>
    <property type="match status" value="1"/>
</dbReference>
<dbReference type="PRINTS" id="PR01653">
    <property type="entry name" value="TCTPROTEIN"/>
</dbReference>
<dbReference type="InParanoid" id="W3WSB3"/>
<dbReference type="OrthoDB" id="10248936at2759"/>
<dbReference type="PANTHER" id="PTHR11991">
    <property type="entry name" value="TRANSLATIONALLY CONTROLLED TUMOR PROTEIN-RELATED"/>
    <property type="match status" value="1"/>
</dbReference>
<proteinExistence type="inferred from homology"/>
<dbReference type="InterPro" id="IPR034737">
    <property type="entry name" value="TCTP"/>
</dbReference>
<dbReference type="eggNOG" id="KOG1727">
    <property type="taxonomic scope" value="Eukaryota"/>
</dbReference>
<dbReference type="PANTHER" id="PTHR11991:SF0">
    <property type="entry name" value="TRANSLATIONALLY-CONTROLLED TUMOR PROTEIN"/>
    <property type="match status" value="1"/>
</dbReference>
<protein>
    <recommendedName>
        <fullName evidence="1">Translationally-controlled tumor protein homolog</fullName>
    </recommendedName>
</protein>
<keyword evidence="5" id="KW-1185">Reference proteome</keyword>
<comment type="similarity">
    <text evidence="2">Belongs to the TCTP family.</text>
</comment>
<evidence type="ECO:0000256" key="1">
    <source>
        <dbReference type="ARBA" id="ARBA00014759"/>
    </source>
</evidence>
<dbReference type="SUPFAM" id="SSF51316">
    <property type="entry name" value="Mss4-like"/>
    <property type="match status" value="1"/>
</dbReference>
<feature type="domain" description="TCTP" evidence="3">
    <location>
        <begin position="1"/>
        <end position="177"/>
    </location>
</feature>
<dbReference type="InterPro" id="IPR018105">
    <property type="entry name" value="Translational_control_tumour_p"/>
</dbReference>
<accession>W3WSB3</accession>
<dbReference type="KEGG" id="pfy:PFICI_12122"/>
<dbReference type="Pfam" id="PF00838">
    <property type="entry name" value="TCTP"/>
    <property type="match status" value="1"/>
</dbReference>
<evidence type="ECO:0000259" key="3">
    <source>
        <dbReference type="PROSITE" id="PS51797"/>
    </source>
</evidence>
<evidence type="ECO:0000313" key="5">
    <source>
        <dbReference type="Proteomes" id="UP000030651"/>
    </source>
</evidence>
<dbReference type="FunCoup" id="W3WSB3">
    <property type="interactions" value="881"/>
</dbReference>
<dbReference type="RefSeq" id="XP_007838894.1">
    <property type="nucleotide sequence ID" value="XM_007840703.1"/>
</dbReference>
<dbReference type="OMA" id="CAMITEG"/>
<dbReference type="GeneID" id="19277135"/>
<dbReference type="GO" id="GO:0005737">
    <property type="term" value="C:cytoplasm"/>
    <property type="evidence" value="ECO:0007669"/>
    <property type="project" value="TreeGrafter"/>
</dbReference>
<dbReference type="Gene3D" id="2.170.150.10">
    <property type="entry name" value="Metal Binding Protein, Guanine Nucleotide Exchange Factor, Chain A"/>
    <property type="match status" value="1"/>
</dbReference>
<reference evidence="5" key="1">
    <citation type="journal article" date="2015" name="BMC Genomics">
        <title>Genomic and transcriptomic analysis of the endophytic fungus Pestalotiopsis fici reveals its lifestyle and high potential for synthesis of natural products.</title>
        <authorList>
            <person name="Wang X."/>
            <person name="Zhang X."/>
            <person name="Liu L."/>
            <person name="Xiang M."/>
            <person name="Wang W."/>
            <person name="Sun X."/>
            <person name="Che Y."/>
            <person name="Guo L."/>
            <person name="Liu G."/>
            <person name="Guo L."/>
            <person name="Wang C."/>
            <person name="Yin W.B."/>
            <person name="Stadler M."/>
            <person name="Zhang X."/>
            <person name="Liu X."/>
        </authorList>
    </citation>
    <scope>NUCLEOTIDE SEQUENCE [LARGE SCALE GENOMIC DNA]</scope>
    <source>
        <strain evidence="5">W106-1 / CGMCC3.15140</strain>
    </source>
</reference>
<dbReference type="EMBL" id="KI912117">
    <property type="protein sequence ID" value="ETS76735.1"/>
    <property type="molecule type" value="Genomic_DNA"/>
</dbReference>